<evidence type="ECO:0000256" key="1">
    <source>
        <dbReference type="ARBA" id="ARBA00007673"/>
    </source>
</evidence>
<comment type="similarity">
    <text evidence="1">Belongs to the PrpF family.</text>
</comment>
<dbReference type="InterPro" id="IPR007400">
    <property type="entry name" value="PrpF-like"/>
</dbReference>
<accession>A0A857JBA5</accession>
<reference evidence="3 4" key="1">
    <citation type="submission" date="2020-01" db="EMBL/GenBank/DDBJ databases">
        <title>Genome sequencing of strain KACC 21265.</title>
        <authorList>
            <person name="Heo J."/>
            <person name="Kim S.-J."/>
            <person name="Kim J.-S."/>
            <person name="Hong S.-B."/>
            <person name="Kwon S.-W."/>
        </authorList>
    </citation>
    <scope>NUCLEOTIDE SEQUENCE [LARGE SCALE GENOMIC DNA]</scope>
    <source>
        <strain evidence="3 4">KACC 21265</strain>
    </source>
</reference>
<evidence type="ECO:0000256" key="2">
    <source>
        <dbReference type="ARBA" id="ARBA00023235"/>
    </source>
</evidence>
<name>A0A857JBA5_9BURK</name>
<dbReference type="Proteomes" id="UP000464787">
    <property type="component" value="Chromosome"/>
</dbReference>
<dbReference type="SUPFAM" id="SSF54506">
    <property type="entry name" value="Diaminopimelate epimerase-like"/>
    <property type="match status" value="2"/>
</dbReference>
<dbReference type="Pfam" id="PF04303">
    <property type="entry name" value="PrpF"/>
    <property type="match status" value="1"/>
</dbReference>
<dbReference type="PANTHER" id="PTHR43709:SF2">
    <property type="entry name" value="DUF453 DOMAIN PROTEIN (AFU_ORTHOLOGUE AFUA_6G00360)"/>
    <property type="match status" value="1"/>
</dbReference>
<dbReference type="PANTHER" id="PTHR43709">
    <property type="entry name" value="ACONITATE ISOMERASE-RELATED"/>
    <property type="match status" value="1"/>
</dbReference>
<keyword evidence="2" id="KW-0413">Isomerase</keyword>
<proteinExistence type="inferred from homology"/>
<evidence type="ECO:0000313" key="4">
    <source>
        <dbReference type="Proteomes" id="UP000464787"/>
    </source>
</evidence>
<dbReference type="EMBL" id="CP047650">
    <property type="protein sequence ID" value="QHJ01301.1"/>
    <property type="molecule type" value="Genomic_DNA"/>
</dbReference>
<organism evidence="3 4">
    <name type="scientific">Xylophilus rhododendri</name>
    <dbReference type="NCBI Taxonomy" id="2697032"/>
    <lineage>
        <taxon>Bacteria</taxon>
        <taxon>Pseudomonadati</taxon>
        <taxon>Pseudomonadota</taxon>
        <taxon>Betaproteobacteria</taxon>
        <taxon>Burkholderiales</taxon>
        <taxon>Xylophilus</taxon>
    </lineage>
</organism>
<dbReference type="RefSeq" id="WP_160555109.1">
    <property type="nucleotide sequence ID" value="NZ_CP047650.1"/>
</dbReference>
<dbReference type="KEGG" id="xyk:GT347_26925"/>
<gene>
    <name evidence="3" type="ORF">GT347_26925</name>
</gene>
<keyword evidence="4" id="KW-1185">Reference proteome</keyword>
<dbReference type="GO" id="GO:0016853">
    <property type="term" value="F:isomerase activity"/>
    <property type="evidence" value="ECO:0007669"/>
    <property type="project" value="UniProtKB-KW"/>
</dbReference>
<sequence length="399" mass="41328">MQTETDHEQIALPCTLMRGGTSKGLYFSAADLPPPGPRRDAMLKAALGSQDLLQIDGLGGSRLVTAKLAIVAPSQRPDADVDYTYGIVPPGRGLVVYTSNCGNISAGVGPFAIDSGMVAAQGPVTQVRIFNTNTGKLLIAHVPVQHGRVKVSGDFAIPGVPGTGAEIFMDYRATTGAKTGKVMPTGHAIDTIALEDGRRIEASIGDVANPCVFVRAADVGCTGPALPLPVAIDADETLIATLKELRGKAAALIGLASDWRAAETESPALPLVVLVAPPRDYTDSQGRPVAAAEMDLQARFIFYNKCHESMAGTGSMCIAAMSCIPGTLVREAAAGARPGSLRIGHPLGAMTVVCEAEAGAAPQAASFKRLGFGRTARRLMQGIAYLPRDAVETEAAMAA</sequence>
<dbReference type="Gene3D" id="3.10.310.10">
    <property type="entry name" value="Diaminopimelate Epimerase, Chain A, domain 1"/>
    <property type="match status" value="2"/>
</dbReference>
<dbReference type="AlphaFoldDB" id="A0A857JBA5"/>
<protein>
    <submittedName>
        <fullName evidence="3">PrpF protein</fullName>
    </submittedName>
</protein>
<evidence type="ECO:0000313" key="3">
    <source>
        <dbReference type="EMBL" id="QHJ01301.1"/>
    </source>
</evidence>